<dbReference type="EMBL" id="AEUZ02000001">
    <property type="protein sequence ID" value="EHJ57093.1"/>
    <property type="molecule type" value="Genomic_DNA"/>
</dbReference>
<proteinExistence type="predicted"/>
<dbReference type="AlphaFoldDB" id="G5KDR4"/>
<name>G5KDR4_9STRE</name>
<organism evidence="1 2">
    <name type="scientific">Streptococcus urinalis 2285-97</name>
    <dbReference type="NCBI Taxonomy" id="764291"/>
    <lineage>
        <taxon>Bacteria</taxon>
        <taxon>Bacillati</taxon>
        <taxon>Bacillota</taxon>
        <taxon>Bacilli</taxon>
        <taxon>Lactobacillales</taxon>
        <taxon>Streptococcaceae</taxon>
        <taxon>Streptococcus</taxon>
    </lineage>
</organism>
<accession>G5KDR4</accession>
<gene>
    <name evidence="1" type="ORF">STRUR_1932</name>
</gene>
<evidence type="ECO:0000313" key="2">
    <source>
        <dbReference type="Proteomes" id="UP000005388"/>
    </source>
</evidence>
<dbReference type="STRING" id="764291.STRUR_1932"/>
<keyword evidence="2" id="KW-1185">Reference proteome</keyword>
<comment type="caution">
    <text evidence="1">The sequence shown here is derived from an EMBL/GenBank/DDBJ whole genome shotgun (WGS) entry which is preliminary data.</text>
</comment>
<reference evidence="1 2" key="1">
    <citation type="journal article" date="2014" name="Int. J. Syst. Evol. Microbiol.">
        <title>Phylogenomics and the dynamic genome evolution of the genus Streptococcus.</title>
        <authorList>
            <consortium name="The Broad Institute Genome Sequencing Platform"/>
            <person name="Richards V.P."/>
            <person name="Palmer S.R."/>
            <person name="Pavinski Bitar P.D."/>
            <person name="Qin X."/>
            <person name="Weinstock G.M."/>
            <person name="Highlander S.K."/>
            <person name="Town C.D."/>
            <person name="Burne R.A."/>
            <person name="Stanhope M.J."/>
        </authorList>
    </citation>
    <scope>NUCLEOTIDE SEQUENCE [LARGE SCALE GENOMIC DNA]</scope>
    <source>
        <strain evidence="1 2">2285-97</strain>
    </source>
</reference>
<sequence length="67" mass="7761">MVALGAFSISTILNDLNKQVKIQKDWDKHARQYLTVESISPSQKLWQDLQANQLASNDYFSHVFHEI</sequence>
<dbReference type="Proteomes" id="UP000005388">
    <property type="component" value="Unassembled WGS sequence"/>
</dbReference>
<dbReference type="RefSeq" id="WP_006739823.1">
    <property type="nucleotide sequence ID" value="NZ_AEUZ02000001.1"/>
</dbReference>
<evidence type="ECO:0000313" key="1">
    <source>
        <dbReference type="EMBL" id="EHJ57093.1"/>
    </source>
</evidence>
<protein>
    <submittedName>
        <fullName evidence="1">Uncharacterized protein</fullName>
    </submittedName>
</protein>